<name>A0A6A1Q4B0_BALPH</name>
<dbReference type="InterPro" id="IPR050927">
    <property type="entry name" value="TRPM"/>
</dbReference>
<feature type="region of interest" description="Disordered" evidence="1">
    <location>
        <begin position="436"/>
        <end position="463"/>
    </location>
</feature>
<dbReference type="GO" id="GO:0099604">
    <property type="term" value="F:ligand-gated calcium channel activity"/>
    <property type="evidence" value="ECO:0007669"/>
    <property type="project" value="TreeGrafter"/>
</dbReference>
<comment type="caution">
    <text evidence="3">The sequence shown here is derived from an EMBL/GenBank/DDBJ whole genome shotgun (WGS) entry which is preliminary data.</text>
</comment>
<feature type="compositionally biased region" description="Basic and acidic residues" evidence="1">
    <location>
        <begin position="93"/>
        <end position="102"/>
    </location>
</feature>
<keyword evidence="4" id="KW-1185">Reference proteome</keyword>
<feature type="region of interest" description="Disordered" evidence="1">
    <location>
        <begin position="172"/>
        <end position="206"/>
    </location>
</feature>
<sequence length="1179" mass="127722">MLLSHPGVLDAQADGSTWTCVDREAAFLLFRPMGCLRASEHSGSTTLTFLQQHFAKTPRHPRPMPGQPWEEPGGRHEHRGKLRLGREGCAAPERGRLKDQPENPKPSNEAPGQLAPGRAVVAISRPGSLSTLLVLPMGLALWSYAVHPAEPEPVQGLSQEWTWRAGPARRWDRRPHFTSGPGPTAVQGLSGGRPSRRPGQHPAQRSTVVPALGAEVDGCSSVTAPVLGPGGSVAENCRQEADRQTAHESRATQIPIFSEKLRPRVKEPEGFAGDSVCGACRADSLTAGPAVPPSRTAHTGHRCLPALWAQSLPTRPPRAGRPHPLEAAIPTCCRGKLRAGRSRGAERERWLRDILHKGLVKAAQSTQALVVGSELWKENEICKFQEAYFPPLARGKVPPGGSVVRDLGTAVASGTSSIEIPVLCLLVNGDPSTLEVGRGGRWGPPAGPPARTGTDLELTRPAVSPCPPQRISRAVEHAGPWLILAGSGGIADVLAALMNQPHLPVPQVAEKQFREKFPSENFSWEDIVHWTELLQNITSHPHLLTVHDFEQEGPEELDTVILKALLAVAWDRMDIARSEILNGDVEWKVPPDSGQLRAGTQTPLSQLSPPGPLSLASPIEGTGPEDLQGLDSLDVEKRLLCGPGVLGAPVTAFLRNVVMYFAFLFLFTYVLLVDVRPPPQGLAGAEVTLYFWVFTLVLEESRQVSGGPGPPSPVPAPDGAPIPDGHSLAQAGLSPARWGHALVKKVTLYVENNRNKCDMVAIFLFIVGVTCGMLPSVSEAGRTILAIDFMVFTLRLIHIFAIHKQLGPNITIVERMGVTSQALLHPHDRRLEWIFRHVLYRPVASTAGQSSRYPRAFAAQPRTARTEPTPLSEARVNRSVHPLLLEDSPSCPNLYANRLVIVLLVTNVLLVNLLIAMFRLLELQWWEPTGLCCPWTGPGQQETPKGRPAALEHLSHLDRLHARPTSPRAPGPTDTPACPHLQWSPPSRMWLGALPKGTTRCPARHLPWTPWARGAAVCRGPSLTGRALRTPTRTDQESRHLLGALGGAPPVRLGGQLAALGSMPNLCRPPRDWSFSETFALEICPLRPKTECSLCVSAATARPQQLARDLEPWGRGSRGRARPGAQQHDGLANPKCCHRRATPTPSYLPSTLWGPSSSPCTAAQQSWQQSQDTGHLHTA</sequence>
<feature type="region of interest" description="Disordered" evidence="1">
    <location>
        <begin position="1159"/>
        <end position="1179"/>
    </location>
</feature>
<feature type="compositionally biased region" description="Polar residues" evidence="1">
    <location>
        <begin position="1159"/>
        <end position="1173"/>
    </location>
</feature>
<dbReference type="EMBL" id="SGJD01001260">
    <property type="protein sequence ID" value="KAB0401086.1"/>
    <property type="molecule type" value="Genomic_DNA"/>
</dbReference>
<keyword evidence="2" id="KW-0472">Membrane</keyword>
<dbReference type="PANTHER" id="PTHR13800">
    <property type="entry name" value="TRANSIENT RECEPTOR POTENTIAL CATION CHANNEL, SUBFAMILY M, MEMBER 6"/>
    <property type="match status" value="1"/>
</dbReference>
<dbReference type="PANTHER" id="PTHR13800:SF5">
    <property type="entry name" value="TRANSIENT RECEPTOR POTENTIAL CATION CHANNEL SUBFAMILY M MEMBER 5"/>
    <property type="match status" value="1"/>
</dbReference>
<feature type="compositionally biased region" description="Low complexity" evidence="1">
    <location>
        <begin position="603"/>
        <end position="618"/>
    </location>
</feature>
<feature type="transmembrane region" description="Helical" evidence="2">
    <location>
        <begin position="653"/>
        <end position="672"/>
    </location>
</feature>
<dbReference type="GO" id="GO:0005886">
    <property type="term" value="C:plasma membrane"/>
    <property type="evidence" value="ECO:0007669"/>
    <property type="project" value="TreeGrafter"/>
</dbReference>
<feature type="region of interest" description="Disordered" evidence="1">
    <location>
        <begin position="1107"/>
        <end position="1138"/>
    </location>
</feature>
<feature type="transmembrane region" description="Helical" evidence="2">
    <location>
        <begin position="899"/>
        <end position="921"/>
    </location>
</feature>
<gene>
    <name evidence="3" type="ORF">E2I00_019553</name>
</gene>
<dbReference type="AlphaFoldDB" id="A0A6A1Q4B0"/>
<evidence type="ECO:0000313" key="4">
    <source>
        <dbReference type="Proteomes" id="UP000437017"/>
    </source>
</evidence>
<evidence type="ECO:0000256" key="2">
    <source>
        <dbReference type="SAM" id="Phobius"/>
    </source>
</evidence>
<evidence type="ECO:0000313" key="3">
    <source>
        <dbReference type="EMBL" id="KAB0401086.1"/>
    </source>
</evidence>
<feature type="region of interest" description="Disordered" evidence="1">
    <location>
        <begin position="592"/>
        <end position="621"/>
    </location>
</feature>
<evidence type="ECO:0000256" key="1">
    <source>
        <dbReference type="SAM" id="MobiDB-lite"/>
    </source>
</evidence>
<protein>
    <recommendedName>
        <fullName evidence="5">Ion transport domain-containing protein</fullName>
    </recommendedName>
</protein>
<dbReference type="Proteomes" id="UP000437017">
    <property type="component" value="Unassembled WGS sequence"/>
</dbReference>
<dbReference type="OrthoDB" id="310870at2759"/>
<accession>A0A6A1Q4B0</accession>
<proteinExistence type="predicted"/>
<keyword evidence="2" id="KW-1133">Transmembrane helix</keyword>
<feature type="transmembrane region" description="Helical" evidence="2">
    <location>
        <begin position="783"/>
        <end position="802"/>
    </location>
</feature>
<dbReference type="GO" id="GO:0005227">
    <property type="term" value="F:calcium-activated cation channel activity"/>
    <property type="evidence" value="ECO:0007669"/>
    <property type="project" value="TreeGrafter"/>
</dbReference>
<evidence type="ECO:0008006" key="5">
    <source>
        <dbReference type="Google" id="ProtNLM"/>
    </source>
</evidence>
<keyword evidence="2" id="KW-0812">Transmembrane</keyword>
<reference evidence="3 4" key="1">
    <citation type="journal article" date="2019" name="PLoS ONE">
        <title>Genomic analyses reveal an absence of contemporary introgressive admixture between fin whales and blue whales, despite known hybrids.</title>
        <authorList>
            <person name="Westbury M.V."/>
            <person name="Petersen B."/>
            <person name="Lorenzen E.D."/>
        </authorList>
    </citation>
    <scope>NUCLEOTIDE SEQUENCE [LARGE SCALE GENOMIC DNA]</scope>
    <source>
        <strain evidence="3">FinWhale-01</strain>
    </source>
</reference>
<feature type="region of interest" description="Disordered" evidence="1">
    <location>
        <begin position="54"/>
        <end position="114"/>
    </location>
</feature>
<organism evidence="3 4">
    <name type="scientific">Balaenoptera physalus</name>
    <name type="common">Fin whale</name>
    <name type="synonym">Balaena physalus</name>
    <dbReference type="NCBI Taxonomy" id="9770"/>
    <lineage>
        <taxon>Eukaryota</taxon>
        <taxon>Metazoa</taxon>
        <taxon>Chordata</taxon>
        <taxon>Craniata</taxon>
        <taxon>Vertebrata</taxon>
        <taxon>Euteleostomi</taxon>
        <taxon>Mammalia</taxon>
        <taxon>Eutheria</taxon>
        <taxon>Laurasiatheria</taxon>
        <taxon>Artiodactyla</taxon>
        <taxon>Whippomorpha</taxon>
        <taxon>Cetacea</taxon>
        <taxon>Mysticeti</taxon>
        <taxon>Balaenopteridae</taxon>
        <taxon>Balaenoptera</taxon>
    </lineage>
</organism>
<feature type="transmembrane region" description="Helical" evidence="2">
    <location>
        <begin position="759"/>
        <end position="777"/>
    </location>
</feature>